<reference evidence="2 3" key="1">
    <citation type="submission" date="2014-02" db="EMBL/GenBank/DDBJ databases">
        <authorList>
            <person name="Sibley D."/>
            <person name="Venepally P."/>
            <person name="Karamycheva S."/>
            <person name="Hadjithomas M."/>
            <person name="Khan A."/>
            <person name="Brunk B."/>
            <person name="Roos D."/>
            <person name="Caler E."/>
            <person name="Lorenzi H."/>
        </authorList>
    </citation>
    <scope>NUCLEOTIDE SEQUENCE [LARGE SCALE GENOMIC DNA]</scope>
    <source>
        <strain evidence="2 3">GAB2-2007-GAL-DOM2</strain>
    </source>
</reference>
<sequence>MNASEEENAFVASVPSFFGLQEESLMVQAGNTAGFRPAEQHQIWSRYEKDAQTEGHAAPQAAEAGYYSATSNSSAAETRAKLSLVDREPDECRAMQWMLANRTNTPVCDAQEEQEHGVPVPLRTSDCPYLDHEGTLLGWDPQWLCHSLPHTDFYALYSYNQMSSFCFPACHNALTASVPEYFSSVPACGDASLQSRFEPQGTCSLTPACIRYSPTEEDQNLLRSFWAFTGGTCPRLPLSIRAAVPANCSPAPAEESFLMHVPTSCPPCPSNSSSAASYSEPFGCRQKSPRLKQRMSSHQERKRKKAEGRSRNGAPGRQGSTRSNQAYHGRKTGVELKLSPLQTSTPSLSPPAAELDSLTPCSESPGKLPEPVSHPSISASHEELALCLPDMQRLGLLRQQPVSAVSSCVSFSPGASHRDQTGFCRPPPRAPHRKRRPRRALTERSTRGTGNSGGLDHPIPRFVSSLLGPLADVDWRNPIAGCHLSNKFGYLRCDRTGEPVFSHRWEGGCEGVLFDNQKSLWKVRCYGKGKVLTKSFSPKLLGGFEAAKTVATLYRIRAAEREEVLTQKLRELALDWKQHQGEPYGVVNLPDGGIPLSGTTIVNRENLMIPSSAGLETVVDGILRNEGESGKDSPESLLNAAMIIVSQMQCQHNVAEGEM</sequence>
<dbReference type="EMBL" id="AHZU02000241">
    <property type="protein sequence ID" value="KFG46881.1"/>
    <property type="molecule type" value="Genomic_DNA"/>
</dbReference>
<evidence type="ECO:0000256" key="1">
    <source>
        <dbReference type="SAM" id="MobiDB-lite"/>
    </source>
</evidence>
<feature type="region of interest" description="Disordered" evidence="1">
    <location>
        <begin position="48"/>
        <end position="70"/>
    </location>
</feature>
<comment type="caution">
    <text evidence="2">The sequence shown here is derived from an EMBL/GenBank/DDBJ whole genome shotgun (WGS) entry which is preliminary data.</text>
</comment>
<name>A0A086KR63_TOXGO</name>
<feature type="region of interest" description="Disordered" evidence="1">
    <location>
        <begin position="411"/>
        <end position="455"/>
    </location>
</feature>
<organism evidence="2 3">
    <name type="scientific">Toxoplasma gondii GAB2-2007-GAL-DOM2</name>
    <dbReference type="NCBI Taxonomy" id="1130820"/>
    <lineage>
        <taxon>Eukaryota</taxon>
        <taxon>Sar</taxon>
        <taxon>Alveolata</taxon>
        <taxon>Apicomplexa</taxon>
        <taxon>Conoidasida</taxon>
        <taxon>Coccidia</taxon>
        <taxon>Eucoccidiorida</taxon>
        <taxon>Eimeriorina</taxon>
        <taxon>Sarcocystidae</taxon>
        <taxon>Toxoplasma</taxon>
    </lineage>
</organism>
<evidence type="ECO:0000313" key="3">
    <source>
        <dbReference type="Proteomes" id="UP000028837"/>
    </source>
</evidence>
<gene>
    <name evidence="2" type="ORF">TGDOM2_246660</name>
</gene>
<feature type="compositionally biased region" description="Basic residues" evidence="1">
    <location>
        <begin position="430"/>
        <end position="439"/>
    </location>
</feature>
<accession>A0A086KR63</accession>
<dbReference type="VEuPathDB" id="ToxoDB:TGDOM2_246660"/>
<dbReference type="AlphaFoldDB" id="A0A086KR63"/>
<feature type="compositionally biased region" description="Low complexity" evidence="1">
    <location>
        <begin position="336"/>
        <end position="351"/>
    </location>
</feature>
<proteinExistence type="predicted"/>
<protein>
    <submittedName>
        <fullName evidence="2">AP2 domain transcription factor AP2XII-3</fullName>
    </submittedName>
</protein>
<evidence type="ECO:0000313" key="2">
    <source>
        <dbReference type="EMBL" id="KFG46881.1"/>
    </source>
</evidence>
<feature type="compositionally biased region" description="Basic residues" evidence="1">
    <location>
        <begin position="287"/>
        <end position="306"/>
    </location>
</feature>
<dbReference type="OrthoDB" id="330385at2759"/>
<feature type="region of interest" description="Disordered" evidence="1">
    <location>
        <begin position="279"/>
        <end position="375"/>
    </location>
</feature>
<dbReference type="Proteomes" id="UP000028837">
    <property type="component" value="Unassembled WGS sequence"/>
</dbReference>